<keyword evidence="7 8" id="KW-0539">Nucleus</keyword>
<keyword evidence="4" id="KW-0653">Protein transport</keyword>
<feature type="compositionally biased region" description="Polar residues" evidence="9">
    <location>
        <begin position="62"/>
        <end position="71"/>
    </location>
</feature>
<dbReference type="GO" id="GO:0005543">
    <property type="term" value="F:phospholipid binding"/>
    <property type="evidence" value="ECO:0007669"/>
    <property type="project" value="TreeGrafter"/>
</dbReference>
<evidence type="ECO:0000259" key="10">
    <source>
        <dbReference type="PROSITE" id="PS51472"/>
    </source>
</evidence>
<evidence type="ECO:0000256" key="6">
    <source>
        <dbReference type="ARBA" id="ARBA00023132"/>
    </source>
</evidence>
<evidence type="ECO:0000313" key="12">
    <source>
        <dbReference type="Proteomes" id="UP001222325"/>
    </source>
</evidence>
<evidence type="ECO:0000256" key="5">
    <source>
        <dbReference type="ARBA" id="ARBA00023010"/>
    </source>
</evidence>
<proteinExistence type="predicted"/>
<feature type="compositionally biased region" description="Polar residues" evidence="9">
    <location>
        <begin position="38"/>
        <end position="54"/>
    </location>
</feature>
<dbReference type="GO" id="GO:0006607">
    <property type="term" value="P:NLS-bearing protein import into nucleus"/>
    <property type="evidence" value="ECO:0007669"/>
    <property type="project" value="TreeGrafter"/>
</dbReference>
<dbReference type="Gene3D" id="3.30.70.330">
    <property type="match status" value="1"/>
</dbReference>
<evidence type="ECO:0000256" key="2">
    <source>
        <dbReference type="ARBA" id="ARBA00022448"/>
    </source>
</evidence>
<evidence type="ECO:0000256" key="9">
    <source>
        <dbReference type="SAM" id="MobiDB-lite"/>
    </source>
</evidence>
<evidence type="ECO:0000256" key="4">
    <source>
        <dbReference type="ARBA" id="ARBA00022927"/>
    </source>
</evidence>
<dbReference type="InterPro" id="IPR012677">
    <property type="entry name" value="Nucleotide-bd_a/b_plait_sf"/>
</dbReference>
<protein>
    <recommendedName>
        <fullName evidence="10">RRM Nup35-type domain-containing protein</fullName>
    </recommendedName>
</protein>
<feature type="region of interest" description="Disordered" evidence="9">
    <location>
        <begin position="110"/>
        <end position="161"/>
    </location>
</feature>
<organism evidence="11 12">
    <name type="scientific">Mycena belliarum</name>
    <dbReference type="NCBI Taxonomy" id="1033014"/>
    <lineage>
        <taxon>Eukaryota</taxon>
        <taxon>Fungi</taxon>
        <taxon>Dikarya</taxon>
        <taxon>Basidiomycota</taxon>
        <taxon>Agaricomycotina</taxon>
        <taxon>Agaricomycetes</taxon>
        <taxon>Agaricomycetidae</taxon>
        <taxon>Agaricales</taxon>
        <taxon>Marasmiineae</taxon>
        <taxon>Mycenaceae</taxon>
        <taxon>Mycena</taxon>
    </lineage>
</organism>
<evidence type="ECO:0000256" key="1">
    <source>
        <dbReference type="ARBA" id="ARBA00004567"/>
    </source>
</evidence>
<name>A0AAD6UE12_9AGAR</name>
<dbReference type="Pfam" id="PF05172">
    <property type="entry name" value="RRM_Nup35"/>
    <property type="match status" value="1"/>
</dbReference>
<feature type="region of interest" description="Disordered" evidence="9">
    <location>
        <begin position="1"/>
        <end position="77"/>
    </location>
</feature>
<feature type="region of interest" description="Disordered" evidence="9">
    <location>
        <begin position="252"/>
        <end position="282"/>
    </location>
</feature>
<dbReference type="PANTHER" id="PTHR21527">
    <property type="entry name" value="NUCLEOPORIN NUP35"/>
    <property type="match status" value="1"/>
</dbReference>
<dbReference type="InterPro" id="IPR007846">
    <property type="entry name" value="RRM_NUP35_dom"/>
</dbReference>
<reference evidence="11" key="1">
    <citation type="submission" date="2023-03" db="EMBL/GenBank/DDBJ databases">
        <title>Massive genome expansion in bonnet fungi (Mycena s.s.) driven by repeated elements and novel gene families across ecological guilds.</title>
        <authorList>
            <consortium name="Lawrence Berkeley National Laboratory"/>
            <person name="Harder C.B."/>
            <person name="Miyauchi S."/>
            <person name="Viragh M."/>
            <person name="Kuo A."/>
            <person name="Thoen E."/>
            <person name="Andreopoulos B."/>
            <person name="Lu D."/>
            <person name="Skrede I."/>
            <person name="Drula E."/>
            <person name="Henrissat B."/>
            <person name="Morin E."/>
            <person name="Kohler A."/>
            <person name="Barry K."/>
            <person name="LaButti K."/>
            <person name="Morin E."/>
            <person name="Salamov A."/>
            <person name="Lipzen A."/>
            <person name="Mereny Z."/>
            <person name="Hegedus B."/>
            <person name="Baldrian P."/>
            <person name="Stursova M."/>
            <person name="Weitz H."/>
            <person name="Taylor A."/>
            <person name="Grigoriev I.V."/>
            <person name="Nagy L.G."/>
            <person name="Martin F."/>
            <person name="Kauserud H."/>
        </authorList>
    </citation>
    <scope>NUCLEOTIDE SEQUENCE</scope>
    <source>
        <strain evidence="11">CBHHK173m</strain>
    </source>
</reference>
<dbReference type="PROSITE" id="PS51472">
    <property type="entry name" value="RRM_NUP35"/>
    <property type="match status" value="1"/>
</dbReference>
<feature type="compositionally biased region" description="Low complexity" evidence="9">
    <location>
        <begin position="312"/>
        <end position="327"/>
    </location>
</feature>
<dbReference type="GO" id="GO:0044615">
    <property type="term" value="C:nuclear pore nuclear basket"/>
    <property type="evidence" value="ECO:0007669"/>
    <property type="project" value="TreeGrafter"/>
</dbReference>
<dbReference type="InterPro" id="IPR035979">
    <property type="entry name" value="RBD_domain_sf"/>
</dbReference>
<dbReference type="GO" id="GO:0017056">
    <property type="term" value="F:structural constituent of nuclear pore"/>
    <property type="evidence" value="ECO:0007669"/>
    <property type="project" value="TreeGrafter"/>
</dbReference>
<dbReference type="GO" id="GO:0044613">
    <property type="term" value="C:nuclear pore central transport channel"/>
    <property type="evidence" value="ECO:0007669"/>
    <property type="project" value="TreeGrafter"/>
</dbReference>
<dbReference type="GO" id="GO:0051028">
    <property type="term" value="P:mRNA transport"/>
    <property type="evidence" value="ECO:0007669"/>
    <property type="project" value="UniProtKB-UniRule"/>
</dbReference>
<keyword evidence="5" id="KW-0811">Translocation</keyword>
<keyword evidence="12" id="KW-1185">Reference proteome</keyword>
<evidence type="ECO:0000256" key="3">
    <source>
        <dbReference type="ARBA" id="ARBA00022816"/>
    </source>
</evidence>
<comment type="caution">
    <text evidence="11">The sequence shown here is derived from an EMBL/GenBank/DDBJ whole genome shotgun (WGS) entry which is preliminary data.</text>
</comment>
<accession>A0AAD6UE12</accession>
<keyword evidence="2 8" id="KW-0813">Transport</keyword>
<gene>
    <name evidence="11" type="ORF">B0H15DRAFT_825165</name>
</gene>
<feature type="domain" description="RRM Nup35-type" evidence="10">
    <location>
        <begin position="165"/>
        <end position="247"/>
    </location>
</feature>
<evidence type="ECO:0000256" key="8">
    <source>
        <dbReference type="PROSITE-ProRule" id="PRU00804"/>
    </source>
</evidence>
<dbReference type="AlphaFoldDB" id="A0AAD6UE12"/>
<evidence type="ECO:0000313" key="11">
    <source>
        <dbReference type="EMBL" id="KAJ7097195.1"/>
    </source>
</evidence>
<keyword evidence="3 8" id="KW-0509">mRNA transport</keyword>
<dbReference type="GO" id="GO:0003676">
    <property type="term" value="F:nucleic acid binding"/>
    <property type="evidence" value="ECO:0007669"/>
    <property type="project" value="InterPro"/>
</dbReference>
<dbReference type="GO" id="GO:0006999">
    <property type="term" value="P:nuclear pore organization"/>
    <property type="evidence" value="ECO:0007669"/>
    <property type="project" value="TreeGrafter"/>
</dbReference>
<sequence length="344" mass="35583">MAPPSPFSVAGMASTSTAHHNHNHNPNLNTWAGPGASGTLTNSFTDTLSQSRSHYQPGYLMSASQSNNSPPRTDEAPVVQTKAKMNHAFSLSRGAASTSDFGMDSMFQNSRQRQPMADEDAPPMSSVNDIPTATHADSGAPSFAPRASAFSRARPPPAPVTPASSAPMLYIIVFGYPPDKYTVTAEYFASLGAHASAPDPHAEITNAFRIGYADPADALRAVRKSGDVLGGRWMVGVKWADAAQAEALLSQPLPRHSSPDMDVDAPGPGPAPHAYGGSTPVVGTPIKLAPSASAFRRGAGTPSAKPAPPPQAQAAAPGWPADAAPAGEKGKGVLGQVSDMIFGW</sequence>
<feature type="compositionally biased region" description="Low complexity" evidence="9">
    <location>
        <begin position="140"/>
        <end position="153"/>
    </location>
</feature>
<dbReference type="EMBL" id="JARJCN010000010">
    <property type="protein sequence ID" value="KAJ7097195.1"/>
    <property type="molecule type" value="Genomic_DNA"/>
</dbReference>
<dbReference type="PANTHER" id="PTHR21527:SF6">
    <property type="entry name" value="NUCLEOPORIN NUP35"/>
    <property type="match status" value="1"/>
</dbReference>
<dbReference type="SUPFAM" id="SSF54928">
    <property type="entry name" value="RNA-binding domain, RBD"/>
    <property type="match status" value="1"/>
</dbReference>
<dbReference type="Proteomes" id="UP001222325">
    <property type="component" value="Unassembled WGS sequence"/>
</dbReference>
<feature type="region of interest" description="Disordered" evidence="9">
    <location>
        <begin position="294"/>
        <end position="331"/>
    </location>
</feature>
<evidence type="ECO:0000256" key="7">
    <source>
        <dbReference type="ARBA" id="ARBA00023242"/>
    </source>
</evidence>
<keyword evidence="6 8" id="KW-0906">Nuclear pore complex</keyword>
<comment type="subcellular location">
    <subcellularLocation>
        <location evidence="1">Nucleus</location>
        <location evidence="1">Nuclear pore complex</location>
    </subcellularLocation>
</comment>